<dbReference type="RefSeq" id="XP_017855523.1">
    <property type="nucleotide sequence ID" value="XM_018000034.1"/>
</dbReference>
<dbReference type="InterPro" id="IPR010512">
    <property type="entry name" value="DUF1091"/>
</dbReference>
<dbReference type="PANTHER" id="PTHR20898:SF0">
    <property type="entry name" value="DAEDALUS ON 3-RELATED"/>
    <property type="match status" value="1"/>
</dbReference>
<dbReference type="PANTHER" id="PTHR20898">
    <property type="entry name" value="DAEDALUS ON 3-RELATED-RELATED"/>
    <property type="match status" value="1"/>
</dbReference>
<dbReference type="Proteomes" id="UP000694904">
    <property type="component" value="Chromosome 2"/>
</dbReference>
<evidence type="ECO:0000313" key="1">
    <source>
        <dbReference type="Proteomes" id="UP000694904"/>
    </source>
</evidence>
<sequence length="141" mass="16678">MRKVFVILVIVKLWLDLILITNNAALLKLTNARCTVYNESWVKLNVCRLKAINRNRTVFNFNATILYPTYQISINGQLLKKANGYKPWLFNTSVDFCRFIRRPYNPIIILYAKAIRDFVNFNHTCPYVVSLRSITYIEYLY</sequence>
<keyword evidence="1" id="KW-1185">Reference proteome</keyword>
<protein>
    <submittedName>
        <fullName evidence="2">Uncharacterized protein LOC108608589</fullName>
    </submittedName>
</protein>
<reference evidence="1" key="2">
    <citation type="journal article" date="2016" name="G3 (Bethesda)">
        <title>Genome Evolution in Three Species of Cactophilic Drosophila.</title>
        <authorList>
            <person name="Sanchez-Flores A."/>
            <person name="Penazola F."/>
            <person name="Carpinteyro-Ponce J."/>
            <person name="Nazario-Yepiz N."/>
            <person name="Abreu-Goodger C."/>
            <person name="Machado C.A."/>
            <person name="Markow T.A."/>
        </authorList>
    </citation>
    <scope>NUCLEOTIDE SEQUENCE [LARGE SCALE GENOMIC DNA]</scope>
</reference>
<gene>
    <name evidence="2" type="primary">LOC108608589</name>
</gene>
<proteinExistence type="predicted"/>
<dbReference type="Pfam" id="PF06477">
    <property type="entry name" value="DUF1091"/>
    <property type="match status" value="1"/>
</dbReference>
<reference evidence="2" key="3">
    <citation type="submission" date="2025-08" db="UniProtKB">
        <authorList>
            <consortium name="RefSeq"/>
        </authorList>
    </citation>
    <scope>IDENTIFICATION</scope>
    <source>
        <tissue evidence="2">Whole organism</tissue>
    </source>
</reference>
<organism evidence="1 2">
    <name type="scientific">Drosophila arizonae</name>
    <name type="common">Fruit fly</name>
    <dbReference type="NCBI Taxonomy" id="7263"/>
    <lineage>
        <taxon>Eukaryota</taxon>
        <taxon>Metazoa</taxon>
        <taxon>Ecdysozoa</taxon>
        <taxon>Arthropoda</taxon>
        <taxon>Hexapoda</taxon>
        <taxon>Insecta</taxon>
        <taxon>Pterygota</taxon>
        <taxon>Neoptera</taxon>
        <taxon>Endopterygota</taxon>
        <taxon>Diptera</taxon>
        <taxon>Brachycera</taxon>
        <taxon>Muscomorpha</taxon>
        <taxon>Ephydroidea</taxon>
        <taxon>Drosophilidae</taxon>
        <taxon>Drosophila</taxon>
    </lineage>
</organism>
<evidence type="ECO:0000313" key="2">
    <source>
        <dbReference type="RefSeq" id="XP_017855523.1"/>
    </source>
</evidence>
<name>A0ABM1NKN7_DROAR</name>
<accession>A0ABM1NKN7</accession>
<reference evidence="1" key="1">
    <citation type="journal article" date="1997" name="Nucleic Acids Res.">
        <title>tRNAscan-SE: a program for improved detection of transfer RNA genes in genomic sequence.</title>
        <authorList>
            <person name="Lowe T.M."/>
            <person name="Eddy S.R."/>
        </authorList>
    </citation>
    <scope>NUCLEOTIDE SEQUENCE [LARGE SCALE GENOMIC DNA]</scope>
</reference>
<dbReference type="GeneID" id="108608589"/>